<dbReference type="PANTHER" id="PTHR33969">
    <property type="entry name" value="SEGREGATION AND CONDENSATION PROTEIN A"/>
    <property type="match status" value="1"/>
</dbReference>
<evidence type="ECO:0000256" key="1">
    <source>
        <dbReference type="ARBA" id="ARBA00022829"/>
    </source>
</evidence>
<organism evidence="3 4">
    <name type="scientific">Candidatus Segetimicrobium genomatis</name>
    <dbReference type="NCBI Taxonomy" id="2569760"/>
    <lineage>
        <taxon>Bacteria</taxon>
        <taxon>Bacillati</taxon>
        <taxon>Candidatus Sysuimicrobiota</taxon>
        <taxon>Candidatus Sysuimicrobiia</taxon>
        <taxon>Candidatus Sysuimicrobiales</taxon>
        <taxon>Candidatus Segetimicrobiaceae</taxon>
        <taxon>Candidatus Segetimicrobium</taxon>
    </lineage>
</organism>
<dbReference type="Gene3D" id="6.10.250.2410">
    <property type="match status" value="1"/>
</dbReference>
<dbReference type="InterPro" id="IPR023093">
    <property type="entry name" value="ScpA-like_C"/>
</dbReference>
<dbReference type="PANTHER" id="PTHR33969:SF2">
    <property type="entry name" value="SEGREGATION AND CONDENSATION PROTEIN A"/>
    <property type="match status" value="1"/>
</dbReference>
<keyword evidence="1" id="KW-0159">Chromosome partition</keyword>
<protein>
    <recommendedName>
        <fullName evidence="2">Segregation and condensation protein A</fullName>
    </recommendedName>
</protein>
<gene>
    <name evidence="3" type="ORF">E6H03_11970</name>
</gene>
<reference evidence="3 4" key="1">
    <citation type="journal article" date="2019" name="Nat. Microbiol.">
        <title>Mediterranean grassland soil C-N compound turnover is dependent on rainfall and depth, and is mediated by genomically divergent microorganisms.</title>
        <authorList>
            <person name="Diamond S."/>
            <person name="Andeer P.F."/>
            <person name="Li Z."/>
            <person name="Crits-Christoph A."/>
            <person name="Burstein D."/>
            <person name="Anantharaman K."/>
            <person name="Lane K.R."/>
            <person name="Thomas B.C."/>
            <person name="Pan C."/>
            <person name="Northen T.R."/>
            <person name="Banfield J.F."/>
        </authorList>
    </citation>
    <scope>NUCLEOTIDE SEQUENCE [LARGE SCALE GENOMIC DNA]</scope>
    <source>
        <strain evidence="3">NP_6</strain>
    </source>
</reference>
<evidence type="ECO:0000256" key="2">
    <source>
        <dbReference type="ARBA" id="ARBA00044777"/>
    </source>
</evidence>
<proteinExistence type="predicted"/>
<dbReference type="EMBL" id="VBAN01000413">
    <property type="protein sequence ID" value="TMI78495.1"/>
    <property type="molecule type" value="Genomic_DNA"/>
</dbReference>
<accession>A0A537J4S3</accession>
<dbReference type="Proteomes" id="UP000318093">
    <property type="component" value="Unassembled WGS sequence"/>
</dbReference>
<evidence type="ECO:0000313" key="3">
    <source>
        <dbReference type="EMBL" id="TMI78495.1"/>
    </source>
</evidence>
<dbReference type="Pfam" id="PF02616">
    <property type="entry name" value="SMC_ScpA"/>
    <property type="match status" value="1"/>
</dbReference>
<dbReference type="InterPro" id="IPR003768">
    <property type="entry name" value="ScpA"/>
</dbReference>
<dbReference type="Gene3D" id="1.10.10.580">
    <property type="entry name" value="Structural maintenance of chromosome 1. Chain E"/>
    <property type="match status" value="1"/>
</dbReference>
<dbReference type="GO" id="GO:0007059">
    <property type="term" value="P:chromosome segregation"/>
    <property type="evidence" value="ECO:0007669"/>
    <property type="project" value="UniProtKB-KW"/>
</dbReference>
<dbReference type="AlphaFoldDB" id="A0A537J4S3"/>
<sequence length="239" mass="26166">MVAYHVQVEGFSGPLDLLVSLAYRGQVDLKAVSLRSIAEDYLEDARTGLDLDGATEVLVHLAALADLKVRTLVPHAPPADAPVEEADTPSDLRDRLDAQMAGYLKFREAAQALRALEEIQSQVFLRAADAPDPHGEVLVEGITLQDLFAAFAQVLRRAREAPQQIAGEEFTVEEKMEALIAALGQEGGVVFEALFPSGVSRLEIIITFLAMLELIKQRRIRVRQPQVFGEIRVTLVDAS</sequence>
<name>A0A537J4S3_9BACT</name>
<comment type="caution">
    <text evidence="3">The sequence shown here is derived from an EMBL/GenBank/DDBJ whole genome shotgun (WGS) entry which is preliminary data.</text>
</comment>
<evidence type="ECO:0000313" key="4">
    <source>
        <dbReference type="Proteomes" id="UP000318093"/>
    </source>
</evidence>